<name>A0AAU8B9A1_9CAUD</name>
<organism evidence="1">
    <name type="scientific">Dulem virus 42</name>
    <dbReference type="NCBI Taxonomy" id="3145760"/>
    <lineage>
        <taxon>Viruses</taxon>
        <taxon>Duplodnaviria</taxon>
        <taxon>Heunggongvirae</taxon>
        <taxon>Uroviricota</taxon>
        <taxon>Caudoviricetes</taxon>
    </lineage>
</organism>
<reference evidence="1" key="1">
    <citation type="submission" date="2024-03" db="EMBL/GenBank/DDBJ databases">
        <title>Diverse circular DNA viruses in blood, oral, and fecal samples of captive lemurs.</title>
        <authorList>
            <person name="Paietta E.N."/>
            <person name="Kraberger S."/>
            <person name="Lund M.C."/>
            <person name="Custer J.M."/>
            <person name="Vargas K.M."/>
            <person name="Ehmke E.E."/>
            <person name="Yoder A.D."/>
            <person name="Varsani A."/>
        </authorList>
    </citation>
    <scope>NUCLEOTIDE SEQUENCE</scope>
    <source>
        <strain evidence="1">Duke_30FF_63</strain>
    </source>
</reference>
<accession>A0AAU8B9A1</accession>
<protein>
    <submittedName>
        <fullName evidence="1">Uncharacterized protein</fullName>
    </submittedName>
</protein>
<proteinExistence type="predicted"/>
<sequence>MSVLAWMIKNKKIKTDLSEQIFRDPFVFASGV</sequence>
<dbReference type="EMBL" id="PP511876">
    <property type="protein sequence ID" value="XCD08268.1"/>
    <property type="molecule type" value="Genomic_DNA"/>
</dbReference>
<evidence type="ECO:0000313" key="1">
    <source>
        <dbReference type="EMBL" id="XCD08268.1"/>
    </source>
</evidence>